<evidence type="ECO:0000256" key="1">
    <source>
        <dbReference type="ARBA" id="ARBA00013139"/>
    </source>
</evidence>
<proteinExistence type="predicted"/>
<dbReference type="GO" id="GO:0009396">
    <property type="term" value="P:folic acid-containing compound biosynthetic process"/>
    <property type="evidence" value="ECO:0007669"/>
    <property type="project" value="InterPro"/>
</dbReference>
<dbReference type="PANTHER" id="PTHR11236:SF18">
    <property type="entry name" value="AMINODEOXYCHORISMATE SYNTHASE"/>
    <property type="match status" value="1"/>
</dbReference>
<evidence type="ECO:0000313" key="7">
    <source>
        <dbReference type="Proteomes" id="UP000274909"/>
    </source>
</evidence>
<dbReference type="EMBL" id="RZGZ01000006">
    <property type="protein sequence ID" value="RUQ97162.1"/>
    <property type="molecule type" value="Genomic_DNA"/>
</dbReference>
<organism evidence="6 7">
    <name type="scientific">Labedella endophytica</name>
    <dbReference type="NCBI Taxonomy" id="1523160"/>
    <lineage>
        <taxon>Bacteria</taxon>
        <taxon>Bacillati</taxon>
        <taxon>Actinomycetota</taxon>
        <taxon>Actinomycetes</taxon>
        <taxon>Micrococcales</taxon>
        <taxon>Microbacteriaceae</taxon>
        <taxon>Labedella</taxon>
    </lineage>
</organism>
<dbReference type="PANTHER" id="PTHR11236">
    <property type="entry name" value="AMINOBENZOATE/ANTHRANILATE SYNTHASE"/>
    <property type="match status" value="1"/>
</dbReference>
<dbReference type="Pfam" id="PF00425">
    <property type="entry name" value="Chorismate_bind"/>
    <property type="match status" value="1"/>
</dbReference>
<feature type="compositionally biased region" description="Basic and acidic residues" evidence="3">
    <location>
        <begin position="257"/>
        <end position="274"/>
    </location>
</feature>
<feature type="domain" description="Anthranilate synthase component I N-terminal" evidence="5">
    <location>
        <begin position="17"/>
        <end position="139"/>
    </location>
</feature>
<sequence length="453" mass="47605">MKPGPLDPAPSNVRFADLARDLVATEAHVFWLDAGPGATSGSSYLGAGRRVLSARDGVVRLDGTIVGEDVLTELQSLVAESPVGARNGDGAPAGFRGGWVGVLGYEYGARLVGVPSAPGDLPDALFVECDRLWSLDHGTGRIDAILGDHEIGAAPEMASPSPPPSPARVSDVRPRWRHDRSAYVRAIESGLDSIAAGDVYQVCLTNEVRVPTAIDPFEVYLRLRRDNPAPFGGFLRIGGVTMAGSSPERFLSVSPHGRVETRPIKGTRRRDPDPVVDRALADDLRSDAKERAENLMIVDLMRNDLGRVAELGSVDVPDLFAVESYPSVHQLVSTVTARLAPGSTGIDAVRSSFPAGSMTGAPKHRAMTILHGLEGGARGLYSGAMGWFGADGALDLAMVIRSIVFAAGEARIGTGGGITASSDPTREVDETLLKARLLLAALGAPDTLPDASD</sequence>
<dbReference type="GO" id="GO:0005737">
    <property type="term" value="C:cytoplasm"/>
    <property type="evidence" value="ECO:0007669"/>
    <property type="project" value="TreeGrafter"/>
</dbReference>
<evidence type="ECO:0000256" key="3">
    <source>
        <dbReference type="SAM" id="MobiDB-lite"/>
    </source>
</evidence>
<dbReference type="GO" id="GO:0046820">
    <property type="term" value="F:4-amino-4-deoxychorismate synthase activity"/>
    <property type="evidence" value="ECO:0007669"/>
    <property type="project" value="UniProtKB-EC"/>
</dbReference>
<dbReference type="SUPFAM" id="SSF56322">
    <property type="entry name" value="ADC synthase"/>
    <property type="match status" value="1"/>
</dbReference>
<reference evidence="6 7" key="1">
    <citation type="submission" date="2018-12" db="EMBL/GenBank/DDBJ databases">
        <authorList>
            <person name="Li F."/>
        </authorList>
    </citation>
    <scope>NUCLEOTIDE SEQUENCE [LARGE SCALE GENOMIC DNA]</scope>
    <source>
        <strain evidence="6 7">EGI 6500705</strain>
    </source>
</reference>
<dbReference type="Pfam" id="PF04715">
    <property type="entry name" value="Anth_synt_I_N"/>
    <property type="match status" value="1"/>
</dbReference>
<evidence type="ECO:0000313" key="6">
    <source>
        <dbReference type="EMBL" id="RUQ97162.1"/>
    </source>
</evidence>
<dbReference type="InterPro" id="IPR006805">
    <property type="entry name" value="Anth_synth_I_N"/>
</dbReference>
<dbReference type="InterPro" id="IPR019999">
    <property type="entry name" value="Anth_synth_I-like"/>
</dbReference>
<evidence type="ECO:0000259" key="4">
    <source>
        <dbReference type="Pfam" id="PF00425"/>
    </source>
</evidence>
<evidence type="ECO:0000256" key="2">
    <source>
        <dbReference type="ARBA" id="ARBA00022679"/>
    </source>
</evidence>
<dbReference type="InterPro" id="IPR015890">
    <property type="entry name" value="Chorismate_C"/>
</dbReference>
<accession>A0A433JN49</accession>
<feature type="domain" description="Chorismate-utilising enzyme C-terminal" evidence="4">
    <location>
        <begin position="180"/>
        <end position="434"/>
    </location>
</feature>
<dbReference type="PRINTS" id="PR00095">
    <property type="entry name" value="ANTSNTHASEI"/>
</dbReference>
<dbReference type="GO" id="GO:0008153">
    <property type="term" value="P:4-aminobenzoate biosynthetic process"/>
    <property type="evidence" value="ECO:0007669"/>
    <property type="project" value="TreeGrafter"/>
</dbReference>
<name>A0A433JN49_9MICO</name>
<dbReference type="EC" id="2.6.1.85" evidence="1"/>
<dbReference type="InterPro" id="IPR005801">
    <property type="entry name" value="ADC_synthase"/>
</dbReference>
<dbReference type="AlphaFoldDB" id="A0A433JN49"/>
<protein>
    <recommendedName>
        <fullName evidence="1">aminodeoxychorismate synthase</fullName>
        <ecNumber evidence="1">2.6.1.85</ecNumber>
    </recommendedName>
</protein>
<dbReference type="Proteomes" id="UP000274909">
    <property type="component" value="Unassembled WGS sequence"/>
</dbReference>
<gene>
    <name evidence="6" type="primary">pabB</name>
    <name evidence="6" type="ORF">ELQ94_16565</name>
</gene>
<dbReference type="NCBIfam" id="TIGR00553">
    <property type="entry name" value="pabB"/>
    <property type="match status" value="1"/>
</dbReference>
<dbReference type="GO" id="GO:0000162">
    <property type="term" value="P:L-tryptophan biosynthetic process"/>
    <property type="evidence" value="ECO:0007669"/>
    <property type="project" value="TreeGrafter"/>
</dbReference>
<keyword evidence="6" id="KW-0032">Aminotransferase</keyword>
<keyword evidence="7" id="KW-1185">Reference proteome</keyword>
<keyword evidence="2 6" id="KW-0808">Transferase</keyword>
<evidence type="ECO:0000259" key="5">
    <source>
        <dbReference type="Pfam" id="PF04715"/>
    </source>
</evidence>
<comment type="caution">
    <text evidence="6">The sequence shown here is derived from an EMBL/GenBank/DDBJ whole genome shotgun (WGS) entry which is preliminary data.</text>
</comment>
<dbReference type="OrthoDB" id="3518032at2"/>
<feature type="region of interest" description="Disordered" evidence="3">
    <location>
        <begin position="248"/>
        <end position="274"/>
    </location>
</feature>
<dbReference type="Gene3D" id="3.60.120.10">
    <property type="entry name" value="Anthranilate synthase"/>
    <property type="match status" value="1"/>
</dbReference>
<dbReference type="InterPro" id="IPR005802">
    <property type="entry name" value="ADC_synth_comp_1"/>
</dbReference>